<keyword evidence="3" id="KW-1185">Reference proteome</keyword>
<gene>
    <name evidence="2" type="ORF">Lalb_Chr01g0017131</name>
</gene>
<evidence type="ECO:0000313" key="2">
    <source>
        <dbReference type="EMBL" id="KAE9621661.1"/>
    </source>
</evidence>
<feature type="chain" id="PRO_5025562624" description="Late nodulin" evidence="1">
    <location>
        <begin position="23"/>
        <end position="84"/>
    </location>
</feature>
<protein>
    <recommendedName>
        <fullName evidence="4">Late nodulin</fullName>
    </recommendedName>
</protein>
<feature type="signal peptide" evidence="1">
    <location>
        <begin position="1"/>
        <end position="22"/>
    </location>
</feature>
<keyword evidence="1" id="KW-0732">Signal</keyword>
<evidence type="ECO:0000256" key="1">
    <source>
        <dbReference type="SAM" id="SignalP"/>
    </source>
</evidence>
<evidence type="ECO:0008006" key="4">
    <source>
        <dbReference type="Google" id="ProtNLM"/>
    </source>
</evidence>
<dbReference type="EMBL" id="WOCE01000001">
    <property type="protein sequence ID" value="KAE9621661.1"/>
    <property type="molecule type" value="Genomic_DNA"/>
</dbReference>
<proteinExistence type="predicted"/>
<accession>A0A6A4R6W6</accession>
<dbReference type="Proteomes" id="UP000447434">
    <property type="component" value="Chromosome 1"/>
</dbReference>
<sequence>MKNSSFMLAFLIALVAVNLVHGSVLNSEEVSQDQIVQCRSESDCKNYKCRFAPYPCPNLHSVCYAGVCWCSCRKGPPTPNYLLN</sequence>
<comment type="caution">
    <text evidence="2">The sequence shown here is derived from an EMBL/GenBank/DDBJ whole genome shotgun (WGS) entry which is preliminary data.</text>
</comment>
<evidence type="ECO:0000313" key="3">
    <source>
        <dbReference type="Proteomes" id="UP000447434"/>
    </source>
</evidence>
<reference evidence="3" key="1">
    <citation type="journal article" date="2020" name="Nat. Commun.">
        <title>Genome sequence of the cluster root forming white lupin.</title>
        <authorList>
            <person name="Hufnagel B."/>
            <person name="Marques A."/>
            <person name="Soriano A."/>
            <person name="Marques L."/>
            <person name="Divol F."/>
            <person name="Doumas P."/>
            <person name="Sallet E."/>
            <person name="Mancinotti D."/>
            <person name="Carrere S."/>
            <person name="Marande W."/>
            <person name="Arribat S."/>
            <person name="Keller J."/>
            <person name="Huneau C."/>
            <person name="Blein T."/>
            <person name="Aime D."/>
            <person name="Laguerre M."/>
            <person name="Taylor J."/>
            <person name="Schubert V."/>
            <person name="Nelson M."/>
            <person name="Geu-Flores F."/>
            <person name="Crespi M."/>
            <person name="Gallardo-Guerrero K."/>
            <person name="Delaux P.-M."/>
            <person name="Salse J."/>
            <person name="Berges H."/>
            <person name="Guyot R."/>
            <person name="Gouzy J."/>
            <person name="Peret B."/>
        </authorList>
    </citation>
    <scope>NUCLEOTIDE SEQUENCE [LARGE SCALE GENOMIC DNA]</scope>
    <source>
        <strain evidence="3">cv. Amiga</strain>
    </source>
</reference>
<dbReference type="AlphaFoldDB" id="A0A6A4R6W6"/>
<organism evidence="2 3">
    <name type="scientific">Lupinus albus</name>
    <name type="common">White lupine</name>
    <name type="synonym">Lupinus termis</name>
    <dbReference type="NCBI Taxonomy" id="3870"/>
    <lineage>
        <taxon>Eukaryota</taxon>
        <taxon>Viridiplantae</taxon>
        <taxon>Streptophyta</taxon>
        <taxon>Embryophyta</taxon>
        <taxon>Tracheophyta</taxon>
        <taxon>Spermatophyta</taxon>
        <taxon>Magnoliopsida</taxon>
        <taxon>eudicotyledons</taxon>
        <taxon>Gunneridae</taxon>
        <taxon>Pentapetalae</taxon>
        <taxon>rosids</taxon>
        <taxon>fabids</taxon>
        <taxon>Fabales</taxon>
        <taxon>Fabaceae</taxon>
        <taxon>Papilionoideae</taxon>
        <taxon>50 kb inversion clade</taxon>
        <taxon>genistoids sensu lato</taxon>
        <taxon>core genistoids</taxon>
        <taxon>Genisteae</taxon>
        <taxon>Lupinus</taxon>
    </lineage>
</organism>
<name>A0A6A4R6W6_LUPAL</name>